<protein>
    <submittedName>
        <fullName evidence="1">Uncharacterized protein</fullName>
    </submittedName>
</protein>
<comment type="caution">
    <text evidence="1">The sequence shown here is derived from an EMBL/GenBank/DDBJ whole genome shotgun (WGS) entry which is preliminary data.</text>
</comment>
<name>A0AAN7JMJ2_9MYRT</name>
<dbReference type="Proteomes" id="UP001345219">
    <property type="component" value="Chromosome 21"/>
</dbReference>
<gene>
    <name evidence="1" type="ORF">SAY87_027503</name>
</gene>
<dbReference type="AlphaFoldDB" id="A0AAN7JMJ2"/>
<organism evidence="1 2">
    <name type="scientific">Trapa incisa</name>
    <dbReference type="NCBI Taxonomy" id="236973"/>
    <lineage>
        <taxon>Eukaryota</taxon>
        <taxon>Viridiplantae</taxon>
        <taxon>Streptophyta</taxon>
        <taxon>Embryophyta</taxon>
        <taxon>Tracheophyta</taxon>
        <taxon>Spermatophyta</taxon>
        <taxon>Magnoliopsida</taxon>
        <taxon>eudicotyledons</taxon>
        <taxon>Gunneridae</taxon>
        <taxon>Pentapetalae</taxon>
        <taxon>rosids</taxon>
        <taxon>malvids</taxon>
        <taxon>Myrtales</taxon>
        <taxon>Lythraceae</taxon>
        <taxon>Trapa</taxon>
    </lineage>
</organism>
<reference evidence="1 2" key="1">
    <citation type="journal article" date="2023" name="Hortic Res">
        <title>Pangenome of water caltrop reveals structural variations and asymmetric subgenome divergence after allopolyploidization.</title>
        <authorList>
            <person name="Zhang X."/>
            <person name="Chen Y."/>
            <person name="Wang L."/>
            <person name="Yuan Y."/>
            <person name="Fang M."/>
            <person name="Shi L."/>
            <person name="Lu R."/>
            <person name="Comes H.P."/>
            <person name="Ma Y."/>
            <person name="Chen Y."/>
            <person name="Huang G."/>
            <person name="Zhou Y."/>
            <person name="Zheng Z."/>
            <person name="Qiu Y."/>
        </authorList>
    </citation>
    <scope>NUCLEOTIDE SEQUENCE [LARGE SCALE GENOMIC DNA]</scope>
    <source>
        <tissue evidence="1">Roots</tissue>
    </source>
</reference>
<accession>A0AAN7JMJ2</accession>
<keyword evidence="2" id="KW-1185">Reference proteome</keyword>
<dbReference type="EMBL" id="JAXIOK010000018">
    <property type="protein sequence ID" value="KAK4750054.1"/>
    <property type="molecule type" value="Genomic_DNA"/>
</dbReference>
<evidence type="ECO:0000313" key="1">
    <source>
        <dbReference type="EMBL" id="KAK4750054.1"/>
    </source>
</evidence>
<proteinExistence type="predicted"/>
<sequence>MDGHDSMCRSLVFEEISAASILIVPSLHSIFSKSYAGDRQFDLRIGERRLQLEHEWLELSLKAMISVEQVVDNIALSGGGTR</sequence>
<evidence type="ECO:0000313" key="2">
    <source>
        <dbReference type="Proteomes" id="UP001345219"/>
    </source>
</evidence>